<dbReference type="EMBL" id="AM746676">
    <property type="protein sequence ID" value="CAN99285.1"/>
    <property type="molecule type" value="Genomic_DNA"/>
</dbReference>
<dbReference type="HOGENOM" id="CLU_602550_0_0_7"/>
<dbReference type="Proteomes" id="UP000002139">
    <property type="component" value="Chromosome"/>
</dbReference>
<gene>
    <name evidence="2" type="ordered locus">sce9113</name>
</gene>
<dbReference type="OrthoDB" id="5485398at2"/>
<dbReference type="AlphaFoldDB" id="A9GCY2"/>
<name>A9GCY2_SORC5</name>
<sequence>MNTLVLPASLALVTLALAACDPAELPDGAPAGACPAPRGPTVHSGDRIADDETWTAEGSPHIVESFVEITEAARLTVEPCAEVQFAENAGIGVAYIGEGQEGALIAEGTEERPIRLAGKDGARWVGVLVQAPGTATLRHVTIEGASGDSPDGEASLVIHGDMTMPVKKPVLVDHVTIKDSISHGVEVNRMAGFADGSTELVVTGSGLEQPAYPLVVSEHALDSIPTGQYTGNARDEIRVIDEGAGRAASGIQTDATVRDRGVPYIIGSSEGATLIVGGTLDGSVAKLTIEPGVVLRFVRGASLSVELFSTEDPATGVLHAVGTPDKPIVFTSAEESPAAGDWMGIWFGSVFQPENRIEHARIEYAGSETHSILLTCNEPGIHEGGVILTTPPPSQFIQHTTFAHITGHGVHRGWRGPSAPDFADTNTFEDLTGCAVSTPPDEDLYCPEPPPTCP</sequence>
<dbReference type="STRING" id="448385.sce9113"/>
<reference evidence="2 3" key="1">
    <citation type="journal article" date="2007" name="Nat. Biotechnol.">
        <title>Complete genome sequence of the myxobacterium Sorangium cellulosum.</title>
        <authorList>
            <person name="Schneiker S."/>
            <person name="Perlova O."/>
            <person name="Kaiser O."/>
            <person name="Gerth K."/>
            <person name="Alici A."/>
            <person name="Altmeyer M.O."/>
            <person name="Bartels D."/>
            <person name="Bekel T."/>
            <person name="Beyer S."/>
            <person name="Bode E."/>
            <person name="Bode H.B."/>
            <person name="Bolten C.J."/>
            <person name="Choudhuri J.V."/>
            <person name="Doss S."/>
            <person name="Elnakady Y.A."/>
            <person name="Frank B."/>
            <person name="Gaigalat L."/>
            <person name="Goesmann A."/>
            <person name="Groeger C."/>
            <person name="Gross F."/>
            <person name="Jelsbak L."/>
            <person name="Jelsbak L."/>
            <person name="Kalinowski J."/>
            <person name="Kegler C."/>
            <person name="Knauber T."/>
            <person name="Konietzny S."/>
            <person name="Kopp M."/>
            <person name="Krause L."/>
            <person name="Krug D."/>
            <person name="Linke B."/>
            <person name="Mahmud T."/>
            <person name="Martinez-Arias R."/>
            <person name="McHardy A.C."/>
            <person name="Merai M."/>
            <person name="Meyer F."/>
            <person name="Mormann S."/>
            <person name="Munoz-Dorado J."/>
            <person name="Perez J."/>
            <person name="Pradella S."/>
            <person name="Rachid S."/>
            <person name="Raddatz G."/>
            <person name="Rosenau F."/>
            <person name="Rueckert C."/>
            <person name="Sasse F."/>
            <person name="Scharfe M."/>
            <person name="Schuster S.C."/>
            <person name="Suen G."/>
            <person name="Treuner-Lange A."/>
            <person name="Velicer G.J."/>
            <person name="Vorholter F.-J."/>
            <person name="Weissman K.J."/>
            <person name="Welch R.D."/>
            <person name="Wenzel S.C."/>
            <person name="Whitworth D.E."/>
            <person name="Wilhelm S."/>
            <person name="Wittmann C."/>
            <person name="Bloecker H."/>
            <person name="Puehler A."/>
            <person name="Mueller R."/>
        </authorList>
    </citation>
    <scope>NUCLEOTIDE SEQUENCE [LARGE SCALE GENOMIC DNA]</scope>
    <source>
        <strain evidence="3">So ce56</strain>
    </source>
</reference>
<dbReference type="KEGG" id="scl:sce9113"/>
<dbReference type="eggNOG" id="COG4733">
    <property type="taxonomic scope" value="Bacteria"/>
</dbReference>
<protein>
    <submittedName>
        <fullName evidence="2">Secreted protein</fullName>
    </submittedName>
</protein>
<organism evidence="2 3">
    <name type="scientific">Sorangium cellulosum (strain So ce56)</name>
    <name type="common">Polyangium cellulosum (strain So ce56)</name>
    <dbReference type="NCBI Taxonomy" id="448385"/>
    <lineage>
        <taxon>Bacteria</taxon>
        <taxon>Pseudomonadati</taxon>
        <taxon>Myxococcota</taxon>
        <taxon>Polyangia</taxon>
        <taxon>Polyangiales</taxon>
        <taxon>Polyangiaceae</taxon>
        <taxon>Sorangium</taxon>
    </lineage>
</organism>
<feature type="chain" id="PRO_5002735237" evidence="1">
    <location>
        <begin position="19"/>
        <end position="454"/>
    </location>
</feature>
<evidence type="ECO:0000256" key="1">
    <source>
        <dbReference type="SAM" id="SignalP"/>
    </source>
</evidence>
<keyword evidence="3" id="KW-1185">Reference proteome</keyword>
<accession>A9GCY2</accession>
<evidence type="ECO:0000313" key="3">
    <source>
        <dbReference type="Proteomes" id="UP000002139"/>
    </source>
</evidence>
<proteinExistence type="predicted"/>
<dbReference type="RefSeq" id="WP_012241721.1">
    <property type="nucleotide sequence ID" value="NC_010162.1"/>
</dbReference>
<feature type="signal peptide" evidence="1">
    <location>
        <begin position="1"/>
        <end position="18"/>
    </location>
</feature>
<keyword evidence="1" id="KW-0732">Signal</keyword>
<evidence type="ECO:0000313" key="2">
    <source>
        <dbReference type="EMBL" id="CAN99285.1"/>
    </source>
</evidence>
<dbReference type="BioCyc" id="SCEL448385:SCE_RS46650-MONOMER"/>